<gene>
    <name evidence="1" type="ORF">IM811_002973</name>
</gene>
<dbReference type="EMBL" id="JADCTT010000010">
    <property type="protein sequence ID" value="KAF9747639.1"/>
    <property type="molecule type" value="Genomic_DNA"/>
</dbReference>
<evidence type="ECO:0000313" key="1">
    <source>
        <dbReference type="EMBL" id="KAF9747639.1"/>
    </source>
</evidence>
<evidence type="ECO:0000313" key="2">
    <source>
        <dbReference type="Proteomes" id="UP000616885"/>
    </source>
</evidence>
<dbReference type="Gene3D" id="3.40.50.300">
    <property type="entry name" value="P-loop containing nucleotide triphosphate hydrolases"/>
    <property type="match status" value="1"/>
</dbReference>
<comment type="caution">
    <text evidence="1">The sequence shown here is derived from an EMBL/GenBank/DDBJ whole genome shotgun (WGS) entry which is preliminary data.</text>
</comment>
<name>A0A8H7KC19_BIOOC</name>
<proteinExistence type="predicted"/>
<protein>
    <submittedName>
        <fullName evidence="1">Uncharacterized protein</fullName>
    </submittedName>
</protein>
<dbReference type="InterPro" id="IPR027417">
    <property type="entry name" value="P-loop_NTPase"/>
</dbReference>
<dbReference type="SUPFAM" id="SSF52540">
    <property type="entry name" value="P-loop containing nucleoside triphosphate hydrolases"/>
    <property type="match status" value="1"/>
</dbReference>
<sequence>MSGARSQRRKWIELFPKADVCFMWTFDICCSGEVSQDHGGDSMEEQLELWEFVVNHHRIDFDANFVVIFTKLDKLTPEAISRLLSMELFRGYEKDRTDVDMVLDHAAERLATVVRGTRINVSFGRASIATSPTMMAEEAMRTLEQLNPI</sequence>
<dbReference type="AlphaFoldDB" id="A0A8H7KC19"/>
<reference evidence="1" key="1">
    <citation type="submission" date="2020-10" db="EMBL/GenBank/DDBJ databases">
        <title>High-Quality Genome Resource of Clonostachys rosea strain S41 by Oxford Nanopore Long-Read Sequencing.</title>
        <authorList>
            <person name="Wang H."/>
        </authorList>
    </citation>
    <scope>NUCLEOTIDE SEQUENCE</scope>
    <source>
        <strain evidence="1">S41</strain>
    </source>
</reference>
<accession>A0A8H7KC19</accession>
<organism evidence="1 2">
    <name type="scientific">Bionectria ochroleuca</name>
    <name type="common">Gliocladium roseum</name>
    <dbReference type="NCBI Taxonomy" id="29856"/>
    <lineage>
        <taxon>Eukaryota</taxon>
        <taxon>Fungi</taxon>
        <taxon>Dikarya</taxon>
        <taxon>Ascomycota</taxon>
        <taxon>Pezizomycotina</taxon>
        <taxon>Sordariomycetes</taxon>
        <taxon>Hypocreomycetidae</taxon>
        <taxon>Hypocreales</taxon>
        <taxon>Bionectriaceae</taxon>
        <taxon>Clonostachys</taxon>
    </lineage>
</organism>
<dbReference type="Proteomes" id="UP000616885">
    <property type="component" value="Unassembled WGS sequence"/>
</dbReference>